<dbReference type="PROSITE" id="PS51257">
    <property type="entry name" value="PROKAR_LIPOPROTEIN"/>
    <property type="match status" value="1"/>
</dbReference>
<feature type="region of interest" description="Disordered" evidence="2">
    <location>
        <begin position="228"/>
        <end position="254"/>
    </location>
</feature>
<comment type="caution">
    <text evidence="4">The sequence shown here is derived from an EMBL/GenBank/DDBJ whole genome shotgun (WGS) entry which is preliminary data.</text>
</comment>
<evidence type="ECO:0000313" key="5">
    <source>
        <dbReference type="Proteomes" id="UP000536509"/>
    </source>
</evidence>
<feature type="coiled-coil region" evidence="1">
    <location>
        <begin position="130"/>
        <end position="157"/>
    </location>
</feature>
<gene>
    <name evidence="4" type="ORF">HKT18_10920</name>
</gene>
<feature type="domain" description="DUF4369" evidence="3">
    <location>
        <begin position="25"/>
        <end position="119"/>
    </location>
</feature>
<keyword evidence="1" id="KW-0175">Coiled coil</keyword>
<evidence type="ECO:0000313" key="4">
    <source>
        <dbReference type="EMBL" id="NNT72728.1"/>
    </source>
</evidence>
<evidence type="ECO:0000256" key="2">
    <source>
        <dbReference type="SAM" id="MobiDB-lite"/>
    </source>
</evidence>
<dbReference type="Proteomes" id="UP000536509">
    <property type="component" value="Unassembled WGS sequence"/>
</dbReference>
<dbReference type="RefSeq" id="WP_171222893.1">
    <property type="nucleotide sequence ID" value="NZ_CP121446.1"/>
</dbReference>
<dbReference type="AlphaFoldDB" id="A0A7Y3RA55"/>
<accession>A0A7Y3RA55</accession>
<evidence type="ECO:0000256" key="1">
    <source>
        <dbReference type="SAM" id="Coils"/>
    </source>
</evidence>
<reference evidence="4 5" key="1">
    <citation type="submission" date="2020-05" db="EMBL/GenBank/DDBJ databases">
        <title>Draft genome of Flavobacterium sp. IMCC34852.</title>
        <authorList>
            <person name="Song J."/>
            <person name="Cho J.-C."/>
        </authorList>
    </citation>
    <scope>NUCLEOTIDE SEQUENCE [LARGE SCALE GENOMIC DNA]</scope>
    <source>
        <strain evidence="4 5">IMCC34852</strain>
    </source>
</reference>
<sequence>MKKIILLVAVAVVLFACNNLGEGEYIITGNVKGMKTGLIFLEKQSPMGMGFTAIDTVKIEDGKFEIKGKTGEPEIHYLRFDKLQNKLPLILEGGEIDIEVDKDTLFKSKLSGTYNNEEFTNFNTESSKMQKAAQKKMKAFEAKNKALIEQVEKTRDTAIANKLRAEYEPIQKEIQKNMEEFTVGYAKTHPKSFISVLIVQMMMSNPKFTPKNIEDVFNSLDASLKKTKPAKSIKENLDALKKKPTPNQPSELIK</sequence>
<organism evidence="4 5">
    <name type="scientific">Flavobacterium rivulicola</name>
    <dbReference type="NCBI Taxonomy" id="2732161"/>
    <lineage>
        <taxon>Bacteria</taxon>
        <taxon>Pseudomonadati</taxon>
        <taxon>Bacteroidota</taxon>
        <taxon>Flavobacteriia</taxon>
        <taxon>Flavobacteriales</taxon>
        <taxon>Flavobacteriaceae</taxon>
        <taxon>Flavobacterium</taxon>
    </lineage>
</organism>
<dbReference type="InterPro" id="IPR025380">
    <property type="entry name" value="DUF4369"/>
</dbReference>
<evidence type="ECO:0000259" key="3">
    <source>
        <dbReference type="Pfam" id="PF14289"/>
    </source>
</evidence>
<name>A0A7Y3RA55_9FLAO</name>
<keyword evidence="5" id="KW-1185">Reference proteome</keyword>
<feature type="compositionally biased region" description="Basic and acidic residues" evidence="2">
    <location>
        <begin position="232"/>
        <end position="241"/>
    </location>
</feature>
<dbReference type="EMBL" id="JABEVX010000007">
    <property type="protein sequence ID" value="NNT72728.1"/>
    <property type="molecule type" value="Genomic_DNA"/>
</dbReference>
<proteinExistence type="predicted"/>
<dbReference type="Pfam" id="PF14289">
    <property type="entry name" value="DUF4369"/>
    <property type="match status" value="1"/>
</dbReference>
<protein>
    <submittedName>
        <fullName evidence="4">DUF4369 domain-containing protein</fullName>
    </submittedName>
</protein>